<reference evidence="1 2" key="1">
    <citation type="submission" date="2018-10" db="EMBL/GenBank/DDBJ databases">
        <title>Genome assembly for a Yunnan-Guizhou Plateau 3E fish, Anabarilius grahami (Regan), and its evolutionary and genetic applications.</title>
        <authorList>
            <person name="Jiang W."/>
        </authorList>
    </citation>
    <scope>NUCLEOTIDE SEQUENCE [LARGE SCALE GENOMIC DNA]</scope>
    <source>
        <strain evidence="1">AG-KIZ</strain>
        <tissue evidence="1">Muscle</tissue>
    </source>
</reference>
<gene>
    <name evidence="1" type="ORF">DPX16_17050</name>
</gene>
<name>A0A3N0YAG2_ANAGA</name>
<keyword evidence="2" id="KW-1185">Reference proteome</keyword>
<evidence type="ECO:0000313" key="2">
    <source>
        <dbReference type="Proteomes" id="UP000281406"/>
    </source>
</evidence>
<comment type="caution">
    <text evidence="1">The sequence shown here is derived from an EMBL/GenBank/DDBJ whole genome shotgun (WGS) entry which is preliminary data.</text>
</comment>
<organism evidence="1 2">
    <name type="scientific">Anabarilius grahami</name>
    <name type="common">Kanglang fish</name>
    <name type="synonym">Barilius grahami</name>
    <dbReference type="NCBI Taxonomy" id="495550"/>
    <lineage>
        <taxon>Eukaryota</taxon>
        <taxon>Metazoa</taxon>
        <taxon>Chordata</taxon>
        <taxon>Craniata</taxon>
        <taxon>Vertebrata</taxon>
        <taxon>Euteleostomi</taxon>
        <taxon>Actinopterygii</taxon>
        <taxon>Neopterygii</taxon>
        <taxon>Teleostei</taxon>
        <taxon>Ostariophysi</taxon>
        <taxon>Cypriniformes</taxon>
        <taxon>Xenocyprididae</taxon>
        <taxon>Xenocypridinae</taxon>
        <taxon>Xenocypridinae incertae sedis</taxon>
        <taxon>Anabarilius</taxon>
    </lineage>
</organism>
<protein>
    <submittedName>
        <fullName evidence="1">Uncharacterized protein</fullName>
    </submittedName>
</protein>
<evidence type="ECO:0000313" key="1">
    <source>
        <dbReference type="EMBL" id="ROL43229.1"/>
    </source>
</evidence>
<accession>A0A3N0YAG2</accession>
<dbReference type="AlphaFoldDB" id="A0A3N0YAG2"/>
<dbReference type="EMBL" id="RJVU01048406">
    <property type="protein sequence ID" value="ROL43229.1"/>
    <property type="molecule type" value="Genomic_DNA"/>
</dbReference>
<dbReference type="Proteomes" id="UP000281406">
    <property type="component" value="Unassembled WGS sequence"/>
</dbReference>
<sequence>MGEGGERVRETGREGDVSDWLCLLDSHRFSFVLHRESRQRANSSLSHLDHGQVASPVPLSHTLPPVSETLLFPASKVRIKVKRLSFKASLSYICSCLPGTPKWLAGLKHHLEVPFVFSGEVSSGSSLGLNLILLNMKRDQWVGTERTQGQPQYPRNHLVCSPNIWASQRWVELGVCGTRGGGVEGERAIHTLSVGLENRGGQLRWRAAAFSWVPQLEDVQALLRQSSEGEDHVPQYCHCLCHSSTPGSSGARRGVTGLNTDAGQMAASISRQLSVLKCGVNAGTCQDESHLSPCAFSSDKDESYEGCVKVQRCVRRAFRAIRRKWICFDMHMRPFKNDRELDCTLAVYYSNVGRVIERVVYKQLNAINSLSPSCVIHSESRSEKCMALMKDVSISPLKNNYVLYEGNVMEALCQTYSTPLRYVFFVPVPSASFIHFRICLRQQVPPMALLLG</sequence>
<proteinExistence type="predicted"/>